<dbReference type="CDD" id="cd06185">
    <property type="entry name" value="PDR_like"/>
    <property type="match status" value="1"/>
</dbReference>
<dbReference type="InterPro" id="IPR050415">
    <property type="entry name" value="MRET"/>
</dbReference>
<dbReference type="PANTHER" id="PTHR47354:SF1">
    <property type="entry name" value="CARNITINE MONOOXYGENASE REDUCTASE SUBUNIT"/>
    <property type="match status" value="1"/>
</dbReference>
<evidence type="ECO:0000313" key="10">
    <source>
        <dbReference type="Proteomes" id="UP001596215"/>
    </source>
</evidence>
<proteinExistence type="predicted"/>
<dbReference type="CDD" id="cd00207">
    <property type="entry name" value="fer2"/>
    <property type="match status" value="1"/>
</dbReference>
<dbReference type="PRINTS" id="PR00409">
    <property type="entry name" value="PHDIOXRDTASE"/>
</dbReference>
<dbReference type="InterPro" id="IPR039261">
    <property type="entry name" value="FNR_nucleotide-bd"/>
</dbReference>
<gene>
    <name evidence="9" type="ORF">ACFP73_03560</name>
</gene>
<evidence type="ECO:0000259" key="8">
    <source>
        <dbReference type="PROSITE" id="PS51384"/>
    </source>
</evidence>
<accession>A0ABW1VJN8</accession>
<dbReference type="Proteomes" id="UP001596215">
    <property type="component" value="Unassembled WGS sequence"/>
</dbReference>
<evidence type="ECO:0000256" key="4">
    <source>
        <dbReference type="ARBA" id="ARBA00023002"/>
    </source>
</evidence>
<keyword evidence="10" id="KW-1185">Reference proteome</keyword>
<protein>
    <submittedName>
        <fullName evidence="9">PDR/VanB family oxidoreductase</fullName>
    </submittedName>
</protein>
<dbReference type="Pfam" id="PF00175">
    <property type="entry name" value="NAD_binding_1"/>
    <property type="match status" value="1"/>
</dbReference>
<evidence type="ECO:0000256" key="3">
    <source>
        <dbReference type="ARBA" id="ARBA00022723"/>
    </source>
</evidence>
<keyword evidence="3" id="KW-0479">Metal-binding</keyword>
<dbReference type="PANTHER" id="PTHR47354">
    <property type="entry name" value="NADH OXIDOREDUCTASE HCR"/>
    <property type="match status" value="1"/>
</dbReference>
<dbReference type="InterPro" id="IPR036010">
    <property type="entry name" value="2Fe-2S_ferredoxin-like_sf"/>
</dbReference>
<evidence type="ECO:0000256" key="5">
    <source>
        <dbReference type="ARBA" id="ARBA00023004"/>
    </source>
</evidence>
<reference evidence="10" key="1">
    <citation type="journal article" date="2019" name="Int. J. Syst. Evol. Microbiol.">
        <title>The Global Catalogue of Microorganisms (GCM) 10K type strain sequencing project: providing services to taxonomists for standard genome sequencing and annotation.</title>
        <authorList>
            <consortium name="The Broad Institute Genomics Platform"/>
            <consortium name="The Broad Institute Genome Sequencing Center for Infectious Disease"/>
            <person name="Wu L."/>
            <person name="Ma J."/>
        </authorList>
    </citation>
    <scope>NUCLEOTIDE SEQUENCE [LARGE SCALE GENOMIC DNA]</scope>
    <source>
        <strain evidence="10">CGMCC 4.1530</strain>
    </source>
</reference>
<dbReference type="InterPro" id="IPR001433">
    <property type="entry name" value="OxRdtase_FAD/NAD-bd"/>
</dbReference>
<dbReference type="InterPro" id="IPR001041">
    <property type="entry name" value="2Fe-2S_ferredoxin-type"/>
</dbReference>
<dbReference type="InterPro" id="IPR012675">
    <property type="entry name" value="Beta-grasp_dom_sf"/>
</dbReference>
<dbReference type="RefSeq" id="WP_385959071.1">
    <property type="nucleotide sequence ID" value="NZ_BAAAFW010000012.1"/>
</dbReference>
<dbReference type="SUPFAM" id="SSF52343">
    <property type="entry name" value="Ferredoxin reductase-like, C-terminal NADP-linked domain"/>
    <property type="match status" value="1"/>
</dbReference>
<comment type="caution">
    <text evidence="9">The sequence shown here is derived from an EMBL/GenBank/DDBJ whole genome shotgun (WGS) entry which is preliminary data.</text>
</comment>
<dbReference type="SUPFAM" id="SSF54292">
    <property type="entry name" value="2Fe-2S ferredoxin-like"/>
    <property type="match status" value="1"/>
</dbReference>
<evidence type="ECO:0000256" key="1">
    <source>
        <dbReference type="ARBA" id="ARBA00022630"/>
    </source>
</evidence>
<keyword evidence="6" id="KW-0411">Iron-sulfur</keyword>
<dbReference type="Pfam" id="PF00111">
    <property type="entry name" value="Fer2"/>
    <property type="match status" value="1"/>
</dbReference>
<dbReference type="PROSITE" id="PS51384">
    <property type="entry name" value="FAD_FR"/>
    <property type="match status" value="1"/>
</dbReference>
<sequence>MDIPVDVIVDAVWRQGENNLGVALVAADGQPLPRWAPGAHISLYLNNHLIRQYSLTGRGNDPYRYQICVARDQASRGGSAYIHDVLRPGQRLTISVPKNLFPLAASGPVILLAGGIGITPLYAMAEHLEASGTPFVLHYYLKKPGCGAFERELQRPLQHGNCRFWYSSDGDSPRHHIPEELLSPSAETRILLCGPEGFMTQMMNTALQYGWPEENIQTEAFGPPAVPQTAGVSDAFIITLASSGRQFRVPADKTIAAVLLENGVDVPLSCEMGICGACLTPVVSGRVDHRDTVQSDAEKSADQQQIALCCSRSHTAELVIER</sequence>
<evidence type="ECO:0000256" key="2">
    <source>
        <dbReference type="ARBA" id="ARBA00022714"/>
    </source>
</evidence>
<dbReference type="EMBL" id="JBHSUC010000003">
    <property type="protein sequence ID" value="MFC6361177.1"/>
    <property type="molecule type" value="Genomic_DNA"/>
</dbReference>
<dbReference type="InterPro" id="IPR017927">
    <property type="entry name" value="FAD-bd_FR_type"/>
</dbReference>
<dbReference type="SUPFAM" id="SSF63380">
    <property type="entry name" value="Riboflavin synthase domain-like"/>
    <property type="match status" value="1"/>
</dbReference>
<dbReference type="Gene3D" id="3.40.50.80">
    <property type="entry name" value="Nucleotide-binding domain of ferredoxin-NADP reductase (FNR) module"/>
    <property type="match status" value="1"/>
</dbReference>
<dbReference type="InterPro" id="IPR006058">
    <property type="entry name" value="2Fe2S_fd_BS"/>
</dbReference>
<keyword evidence="5" id="KW-0408">Iron</keyword>
<evidence type="ECO:0000313" key="9">
    <source>
        <dbReference type="EMBL" id="MFC6361177.1"/>
    </source>
</evidence>
<keyword evidence="1" id="KW-0285">Flavoprotein</keyword>
<dbReference type="PROSITE" id="PS51085">
    <property type="entry name" value="2FE2S_FER_2"/>
    <property type="match status" value="1"/>
</dbReference>
<dbReference type="InterPro" id="IPR017938">
    <property type="entry name" value="Riboflavin_synthase-like_b-brl"/>
</dbReference>
<evidence type="ECO:0000259" key="7">
    <source>
        <dbReference type="PROSITE" id="PS51085"/>
    </source>
</evidence>
<name>A0ABW1VJN8_9GAMM</name>
<keyword evidence="4" id="KW-0560">Oxidoreductase</keyword>
<dbReference type="Gene3D" id="3.10.20.30">
    <property type="match status" value="1"/>
</dbReference>
<organism evidence="9 10">
    <name type="scientific">Tatumella punctata</name>
    <dbReference type="NCBI Taxonomy" id="399969"/>
    <lineage>
        <taxon>Bacteria</taxon>
        <taxon>Pseudomonadati</taxon>
        <taxon>Pseudomonadota</taxon>
        <taxon>Gammaproteobacteria</taxon>
        <taxon>Enterobacterales</taxon>
        <taxon>Erwiniaceae</taxon>
        <taxon>Tatumella</taxon>
    </lineage>
</organism>
<feature type="domain" description="2Fe-2S ferredoxin-type" evidence="7">
    <location>
        <begin position="236"/>
        <end position="322"/>
    </location>
</feature>
<evidence type="ECO:0000256" key="6">
    <source>
        <dbReference type="ARBA" id="ARBA00023014"/>
    </source>
</evidence>
<keyword evidence="2" id="KW-0001">2Fe-2S</keyword>
<dbReference type="PROSITE" id="PS00197">
    <property type="entry name" value="2FE2S_FER_1"/>
    <property type="match status" value="1"/>
</dbReference>
<feature type="domain" description="FAD-binding FR-type" evidence="8">
    <location>
        <begin position="2"/>
        <end position="104"/>
    </location>
</feature>
<dbReference type="Gene3D" id="2.40.30.10">
    <property type="entry name" value="Translation factors"/>
    <property type="match status" value="1"/>
</dbReference>